<feature type="domain" description="Alanine racemase N-terminal" evidence="5">
    <location>
        <begin position="4"/>
        <end position="221"/>
    </location>
</feature>
<dbReference type="PANTHER" id="PTHR10146">
    <property type="entry name" value="PROLINE SYNTHETASE CO-TRANSCRIBED BACTERIAL HOMOLOG PROTEIN"/>
    <property type="match status" value="1"/>
</dbReference>
<dbReference type="PANTHER" id="PTHR10146:SF14">
    <property type="entry name" value="PYRIDOXAL PHOSPHATE HOMEOSTASIS PROTEIN"/>
    <property type="match status" value="1"/>
</dbReference>
<organism evidence="6 7">
    <name type="scientific">Arenimonas maotaiensis</name>
    <dbReference type="NCBI Taxonomy" id="1446479"/>
    <lineage>
        <taxon>Bacteria</taxon>
        <taxon>Pseudomonadati</taxon>
        <taxon>Pseudomonadota</taxon>
        <taxon>Gammaproteobacteria</taxon>
        <taxon>Lysobacterales</taxon>
        <taxon>Lysobacteraceae</taxon>
        <taxon>Arenimonas</taxon>
    </lineage>
</organism>
<keyword evidence="1 2" id="KW-0663">Pyridoxal phosphate</keyword>
<sequence>MTGNLAQNYRKLRTALDACAAQSGHPVALLAVSKTHPAARVAECAALGQKAFGENYVQEALGKIAELAPLGLEWHLIGPLQSNKCQAAAEHFDWVQSVDRAKIIPLLAKHRPAHQPPLNVLVQVNVDGEASKSGCAPAQAADLAARVAAEPRLALRGLMAIPDPATSGNGLAFAQMQRLFRELRGTYPTMDTLSMGMSDDFPAAIAHGANLVRVGSALFGRRGP</sequence>
<dbReference type="HAMAP" id="MF_02087">
    <property type="entry name" value="PLP_homeostasis"/>
    <property type="match status" value="1"/>
</dbReference>
<dbReference type="InterPro" id="IPR029066">
    <property type="entry name" value="PLP-binding_barrel"/>
</dbReference>
<dbReference type="RefSeq" id="WP_188448485.1">
    <property type="nucleotide sequence ID" value="NZ_BMFO01000002.1"/>
</dbReference>
<dbReference type="NCBIfam" id="TIGR00044">
    <property type="entry name" value="YggS family pyridoxal phosphate-dependent enzyme"/>
    <property type="match status" value="1"/>
</dbReference>
<comment type="function">
    <text evidence="2">Pyridoxal 5'-phosphate (PLP)-binding protein, which is involved in PLP homeostasis.</text>
</comment>
<comment type="similarity">
    <text evidence="2 4">Belongs to the pyridoxal phosphate-binding protein YggS/PROSC family.</text>
</comment>
<feature type="modified residue" description="N6-(pyridoxal phosphate)lysine" evidence="2 3">
    <location>
        <position position="34"/>
    </location>
</feature>
<proteinExistence type="inferred from homology"/>
<dbReference type="PIRSF" id="PIRSF004848">
    <property type="entry name" value="YBL036c_PLPDEIII"/>
    <property type="match status" value="1"/>
</dbReference>
<dbReference type="Gene3D" id="3.20.20.10">
    <property type="entry name" value="Alanine racemase"/>
    <property type="match status" value="1"/>
</dbReference>
<evidence type="ECO:0000256" key="3">
    <source>
        <dbReference type="PIRSR" id="PIRSR004848-1"/>
    </source>
</evidence>
<comment type="caution">
    <text evidence="6">The sequence shown here is derived from an EMBL/GenBank/DDBJ whole genome shotgun (WGS) entry which is preliminary data.</text>
</comment>
<evidence type="ECO:0000256" key="2">
    <source>
        <dbReference type="HAMAP-Rule" id="MF_02087"/>
    </source>
</evidence>
<gene>
    <name evidence="6" type="ORF">GCM10010960_10220</name>
</gene>
<dbReference type="GO" id="GO:0030170">
    <property type="term" value="F:pyridoxal phosphate binding"/>
    <property type="evidence" value="ECO:0007669"/>
    <property type="project" value="UniProtKB-UniRule"/>
</dbReference>
<accession>A0A917CK94</accession>
<reference evidence="6" key="2">
    <citation type="submission" date="2020-09" db="EMBL/GenBank/DDBJ databases">
        <authorList>
            <person name="Sun Q."/>
            <person name="Zhou Y."/>
        </authorList>
    </citation>
    <scope>NUCLEOTIDE SEQUENCE</scope>
    <source>
        <strain evidence="6">CGMCC 1.12726</strain>
    </source>
</reference>
<dbReference type="EMBL" id="BMFO01000002">
    <property type="protein sequence ID" value="GGF90300.1"/>
    <property type="molecule type" value="Genomic_DNA"/>
</dbReference>
<comment type="cofactor">
    <cofactor evidence="3">
        <name>pyridoxal 5'-phosphate</name>
        <dbReference type="ChEBI" id="CHEBI:597326"/>
    </cofactor>
</comment>
<evidence type="ECO:0000256" key="1">
    <source>
        <dbReference type="ARBA" id="ARBA00022898"/>
    </source>
</evidence>
<name>A0A917CK94_9GAMM</name>
<evidence type="ECO:0000256" key="4">
    <source>
        <dbReference type="RuleBase" id="RU004514"/>
    </source>
</evidence>
<dbReference type="Proteomes" id="UP000632858">
    <property type="component" value="Unassembled WGS sequence"/>
</dbReference>
<protein>
    <recommendedName>
        <fullName evidence="2">Pyridoxal phosphate homeostasis protein</fullName>
        <shortName evidence="2">PLP homeostasis protein</shortName>
    </recommendedName>
</protein>
<evidence type="ECO:0000259" key="5">
    <source>
        <dbReference type="Pfam" id="PF01168"/>
    </source>
</evidence>
<dbReference type="FunFam" id="3.20.20.10:FF:000018">
    <property type="entry name" value="Pyridoxal phosphate homeostasis protein"/>
    <property type="match status" value="1"/>
</dbReference>
<dbReference type="InterPro" id="IPR011078">
    <property type="entry name" value="PyrdxlP_homeostasis"/>
</dbReference>
<dbReference type="InterPro" id="IPR001608">
    <property type="entry name" value="Ala_racemase_N"/>
</dbReference>
<dbReference type="AlphaFoldDB" id="A0A917CK94"/>
<reference evidence="6" key="1">
    <citation type="journal article" date="2014" name="Int. J. Syst. Evol. Microbiol.">
        <title>Complete genome sequence of Corynebacterium casei LMG S-19264T (=DSM 44701T), isolated from a smear-ripened cheese.</title>
        <authorList>
            <consortium name="US DOE Joint Genome Institute (JGI-PGF)"/>
            <person name="Walter F."/>
            <person name="Albersmeier A."/>
            <person name="Kalinowski J."/>
            <person name="Ruckert C."/>
        </authorList>
    </citation>
    <scope>NUCLEOTIDE SEQUENCE</scope>
    <source>
        <strain evidence="6">CGMCC 1.12726</strain>
    </source>
</reference>
<dbReference type="SUPFAM" id="SSF51419">
    <property type="entry name" value="PLP-binding barrel"/>
    <property type="match status" value="1"/>
</dbReference>
<dbReference type="Pfam" id="PF01168">
    <property type="entry name" value="Ala_racemase_N"/>
    <property type="match status" value="1"/>
</dbReference>
<evidence type="ECO:0000313" key="7">
    <source>
        <dbReference type="Proteomes" id="UP000632858"/>
    </source>
</evidence>
<evidence type="ECO:0000313" key="6">
    <source>
        <dbReference type="EMBL" id="GGF90300.1"/>
    </source>
</evidence>
<keyword evidence="7" id="KW-1185">Reference proteome</keyword>